<dbReference type="InterPro" id="IPR006657">
    <property type="entry name" value="MoPterin_dinucl-bd_dom"/>
</dbReference>
<evidence type="ECO:0000256" key="4">
    <source>
        <dbReference type="ARBA" id="ARBA00022485"/>
    </source>
</evidence>
<evidence type="ECO:0000313" key="13">
    <source>
        <dbReference type="Proteomes" id="UP000632498"/>
    </source>
</evidence>
<protein>
    <submittedName>
        <fullName evidence="12">Nitrate reductase</fullName>
    </submittedName>
</protein>
<dbReference type="EMBL" id="BMHV01000009">
    <property type="protein sequence ID" value="GGF62097.1"/>
    <property type="molecule type" value="Genomic_DNA"/>
</dbReference>
<dbReference type="SUPFAM" id="SSF50692">
    <property type="entry name" value="ADC-like"/>
    <property type="match status" value="1"/>
</dbReference>
<keyword evidence="5" id="KW-0500">Molybdenum</keyword>
<dbReference type="PANTHER" id="PTHR43105:SF9">
    <property type="entry name" value="NADPH-FE(3+) OXIDOREDUCTASE SUBUNIT ALPHA"/>
    <property type="match status" value="1"/>
</dbReference>
<dbReference type="PROSITE" id="PS51669">
    <property type="entry name" value="4FE4S_MOW_BIS_MGD"/>
    <property type="match status" value="1"/>
</dbReference>
<keyword evidence="13" id="KW-1185">Reference proteome</keyword>
<keyword evidence="6" id="KW-0479">Metal-binding</keyword>
<dbReference type="GO" id="GO:1990204">
    <property type="term" value="C:oxidoreductase complex"/>
    <property type="evidence" value="ECO:0007669"/>
    <property type="project" value="UniProtKB-ARBA"/>
</dbReference>
<dbReference type="GO" id="GO:0043546">
    <property type="term" value="F:molybdopterin cofactor binding"/>
    <property type="evidence" value="ECO:0007669"/>
    <property type="project" value="InterPro"/>
</dbReference>
<keyword evidence="10" id="KW-0534">Nitrate assimilation</keyword>
<comment type="similarity">
    <text evidence="3">Belongs to the prokaryotic molybdopterin-containing oxidoreductase family. NasA/NapA/NarB subfamily.</text>
</comment>
<dbReference type="Pfam" id="PF01568">
    <property type="entry name" value="Molydop_binding"/>
    <property type="match status" value="1"/>
</dbReference>
<accession>A0A917BZ60</accession>
<name>A0A917BZ60_9PROT</name>
<dbReference type="InterPro" id="IPR006963">
    <property type="entry name" value="Mopterin_OxRdtase_4Fe-4S_dom"/>
</dbReference>
<dbReference type="InterPro" id="IPR050123">
    <property type="entry name" value="Prok_molybdopt-oxidoreductase"/>
</dbReference>
<evidence type="ECO:0000256" key="7">
    <source>
        <dbReference type="ARBA" id="ARBA00023002"/>
    </source>
</evidence>
<evidence type="ECO:0000256" key="6">
    <source>
        <dbReference type="ARBA" id="ARBA00022723"/>
    </source>
</evidence>
<dbReference type="Proteomes" id="UP000632498">
    <property type="component" value="Unassembled WGS sequence"/>
</dbReference>
<sequence length="883" mass="96433">MADSIRTTCPYCGVGCGVLVSKDNAGGVVVKGDPDHPANFGKLCSKGAALGDTLGQDNRLLTPKINHQVATWEQASDLVAARFKETVERYGPDSVAFYVSGQLLSEDYYVANKLIKGFIGTANIDTNSRLCMSSSVAGHKRAFGSDTVPQTYEDLETSDLVVLVGSNLAWCHPILFQRLKAAKKKRGTKVVVIDPRKTATCEIADLHLAIKPGSDVLLFNGLLSYLDQNGAKDQSYVAAFVEGLEETLHATAVDILSVAKGCDVSVADVLAFYDGFLKTDRTLSVYSQGVNQSSQGTDKVNSIINCHLFTGRIGREGCGPLSVTGQPNAMGGREVGGLANMLAAHMDFTPDDIDRVSRFWQAQNIAKEPGKKALDMFEAIHEGQIKAVWIMATNPCVSLPDAGRVREALEKCDFVVVSDCVDHTDTMAYADVVLPAAAWGERNGTVTNTERRISRQRAFCDLAGEARPDWKIITQVARKMGFEEAFPYESSYDVFHEHVALSAFENQGRRDFDLSGWIDLSRAGFDEIEPTQWPVGTYAKDRFFGDGRFYTASGKGNMVPVQPKSPVYPVTADYPYVLNSGRIRDQWHTMTRTGLSPRLSTHVIEPYLEVHPEAALCEGLLDGGLVEVTSNWGRAILRVKISENMKRGEVFMPMHWSDENSAEAVVGRLVNPVCDPYSGQPESKHTPVCLKPFAADWHALLIVREKLEPSGFAYWTRSLANGCYIYDVAGVGDPSSWDDYAGVLLGQGEMLAMSDERRGARRYAVLCDDKPLGVMIMARTPEGIPSRNWIASLFAQEELNAQDRLSLLSAKPAGKVAEKGAIVCSCFNVGLLEIQRAIVEEGRMSVEAIGVALKAGTNCGSCQSEIQQILEETQTNDQKQKVA</sequence>
<dbReference type="CDD" id="cd02791">
    <property type="entry name" value="MopB_CT_Nitrate-R-NapA-like"/>
    <property type="match status" value="1"/>
</dbReference>
<feature type="domain" description="4Fe-4S Mo/W bis-MGD-type" evidence="11">
    <location>
        <begin position="2"/>
        <end position="58"/>
    </location>
</feature>
<dbReference type="Gene3D" id="2.20.25.90">
    <property type="entry name" value="ADC-like domains"/>
    <property type="match status" value="1"/>
</dbReference>
<evidence type="ECO:0000313" key="12">
    <source>
        <dbReference type="EMBL" id="GGF62097.1"/>
    </source>
</evidence>
<dbReference type="PANTHER" id="PTHR43105">
    <property type="entry name" value="RESPIRATORY NITRATE REDUCTASE"/>
    <property type="match status" value="1"/>
</dbReference>
<dbReference type="Pfam" id="PF04324">
    <property type="entry name" value="Fer2_BFD"/>
    <property type="match status" value="1"/>
</dbReference>
<dbReference type="GO" id="GO:0046872">
    <property type="term" value="F:metal ion binding"/>
    <property type="evidence" value="ECO:0007669"/>
    <property type="project" value="UniProtKB-KW"/>
</dbReference>
<dbReference type="SMART" id="SM00926">
    <property type="entry name" value="Molybdop_Fe4S4"/>
    <property type="match status" value="1"/>
</dbReference>
<comment type="cofactor">
    <cofactor evidence="2">
        <name>[4Fe-4S] cluster</name>
        <dbReference type="ChEBI" id="CHEBI:49883"/>
    </cofactor>
</comment>
<evidence type="ECO:0000256" key="10">
    <source>
        <dbReference type="ARBA" id="ARBA00023063"/>
    </source>
</evidence>
<evidence type="ECO:0000256" key="3">
    <source>
        <dbReference type="ARBA" id="ARBA00008747"/>
    </source>
</evidence>
<reference evidence="12" key="1">
    <citation type="journal article" date="2014" name="Int. J. Syst. Evol. Microbiol.">
        <title>Complete genome sequence of Corynebacterium casei LMG S-19264T (=DSM 44701T), isolated from a smear-ripened cheese.</title>
        <authorList>
            <consortium name="US DOE Joint Genome Institute (JGI-PGF)"/>
            <person name="Walter F."/>
            <person name="Albersmeier A."/>
            <person name="Kalinowski J."/>
            <person name="Ruckert C."/>
        </authorList>
    </citation>
    <scope>NUCLEOTIDE SEQUENCE</scope>
    <source>
        <strain evidence="12">CGMCC 1.15254</strain>
    </source>
</reference>
<evidence type="ECO:0000256" key="8">
    <source>
        <dbReference type="ARBA" id="ARBA00023004"/>
    </source>
</evidence>
<dbReference type="InterPro" id="IPR007419">
    <property type="entry name" value="BFD-like_2Fe2S-bd_dom"/>
</dbReference>
<dbReference type="InterPro" id="IPR009010">
    <property type="entry name" value="Asp_de-COase-like_dom_sf"/>
</dbReference>
<evidence type="ECO:0000256" key="1">
    <source>
        <dbReference type="ARBA" id="ARBA00001942"/>
    </source>
</evidence>
<dbReference type="AlphaFoldDB" id="A0A917BZ60"/>
<dbReference type="GO" id="GO:0016491">
    <property type="term" value="F:oxidoreductase activity"/>
    <property type="evidence" value="ECO:0007669"/>
    <property type="project" value="UniProtKB-KW"/>
</dbReference>
<keyword evidence="8" id="KW-0408">Iron</keyword>
<dbReference type="Gene3D" id="2.40.40.20">
    <property type="match status" value="1"/>
</dbReference>
<keyword evidence="4" id="KW-0004">4Fe-4S</keyword>
<comment type="caution">
    <text evidence="12">The sequence shown here is derived from an EMBL/GenBank/DDBJ whole genome shotgun (WGS) entry which is preliminary data.</text>
</comment>
<dbReference type="InterPro" id="IPR041957">
    <property type="entry name" value="CT_Nitrate-R-NapA-like"/>
</dbReference>
<organism evidence="12 13">
    <name type="scientific">Terasakiella brassicae</name>
    <dbReference type="NCBI Taxonomy" id="1634917"/>
    <lineage>
        <taxon>Bacteria</taxon>
        <taxon>Pseudomonadati</taxon>
        <taxon>Pseudomonadota</taxon>
        <taxon>Alphaproteobacteria</taxon>
        <taxon>Rhodospirillales</taxon>
        <taxon>Terasakiellaceae</taxon>
        <taxon>Terasakiella</taxon>
    </lineage>
</organism>
<dbReference type="GO" id="GO:0042128">
    <property type="term" value="P:nitrate assimilation"/>
    <property type="evidence" value="ECO:0007669"/>
    <property type="project" value="UniProtKB-KW"/>
</dbReference>
<dbReference type="Pfam" id="PF04879">
    <property type="entry name" value="Molybdop_Fe4S4"/>
    <property type="match status" value="1"/>
</dbReference>
<dbReference type="SUPFAM" id="SSF53706">
    <property type="entry name" value="Formate dehydrogenase/DMSO reductase, domains 1-3"/>
    <property type="match status" value="1"/>
</dbReference>
<evidence type="ECO:0000256" key="2">
    <source>
        <dbReference type="ARBA" id="ARBA00001966"/>
    </source>
</evidence>
<dbReference type="GO" id="GO:0051539">
    <property type="term" value="F:4 iron, 4 sulfur cluster binding"/>
    <property type="evidence" value="ECO:0007669"/>
    <property type="project" value="UniProtKB-KW"/>
</dbReference>
<dbReference type="GO" id="GO:0016020">
    <property type="term" value="C:membrane"/>
    <property type="evidence" value="ECO:0007669"/>
    <property type="project" value="TreeGrafter"/>
</dbReference>
<evidence type="ECO:0000256" key="9">
    <source>
        <dbReference type="ARBA" id="ARBA00023014"/>
    </source>
</evidence>
<keyword evidence="7" id="KW-0560">Oxidoreductase</keyword>
<proteinExistence type="inferred from homology"/>
<dbReference type="RefSeq" id="WP_188663406.1">
    <property type="nucleotide sequence ID" value="NZ_BMHV01000009.1"/>
</dbReference>
<dbReference type="Gene3D" id="3.40.228.10">
    <property type="entry name" value="Dimethylsulfoxide Reductase, domain 2"/>
    <property type="match status" value="1"/>
</dbReference>
<comment type="cofactor">
    <cofactor evidence="1">
        <name>Mo-bis(molybdopterin guanine dinucleotide)</name>
        <dbReference type="ChEBI" id="CHEBI:60539"/>
    </cofactor>
</comment>
<dbReference type="InterPro" id="IPR041854">
    <property type="entry name" value="BFD-like_2Fe2S-bd_dom_sf"/>
</dbReference>
<dbReference type="Gene3D" id="1.10.10.1100">
    <property type="entry name" value="BFD-like [2Fe-2S]-binding domain"/>
    <property type="match status" value="1"/>
</dbReference>
<dbReference type="PROSITE" id="PS00551">
    <property type="entry name" value="MOLYBDOPTERIN_PROK_1"/>
    <property type="match status" value="1"/>
</dbReference>
<dbReference type="InterPro" id="IPR027467">
    <property type="entry name" value="MopterinOxRdtase_cofactor_BS"/>
</dbReference>
<dbReference type="Pfam" id="PF00384">
    <property type="entry name" value="Molybdopterin"/>
    <property type="match status" value="1"/>
</dbReference>
<dbReference type="GO" id="GO:0045333">
    <property type="term" value="P:cellular respiration"/>
    <property type="evidence" value="ECO:0007669"/>
    <property type="project" value="UniProtKB-ARBA"/>
</dbReference>
<gene>
    <name evidence="12" type="ORF">GCM10011332_14920</name>
</gene>
<reference evidence="12" key="2">
    <citation type="submission" date="2020-09" db="EMBL/GenBank/DDBJ databases">
        <authorList>
            <person name="Sun Q."/>
            <person name="Zhou Y."/>
        </authorList>
    </citation>
    <scope>NUCLEOTIDE SEQUENCE</scope>
    <source>
        <strain evidence="12">CGMCC 1.15254</strain>
    </source>
</reference>
<dbReference type="CDD" id="cd02754">
    <property type="entry name" value="MopB_Nitrate-R-NapA-like"/>
    <property type="match status" value="1"/>
</dbReference>
<dbReference type="InterPro" id="IPR006656">
    <property type="entry name" value="Mopterin_OxRdtase"/>
</dbReference>
<evidence type="ECO:0000259" key="11">
    <source>
        <dbReference type="PROSITE" id="PS51669"/>
    </source>
</evidence>
<evidence type="ECO:0000256" key="5">
    <source>
        <dbReference type="ARBA" id="ARBA00022505"/>
    </source>
</evidence>
<keyword evidence="9" id="KW-0411">Iron-sulfur</keyword>
<dbReference type="Gene3D" id="3.40.50.740">
    <property type="match status" value="1"/>
</dbReference>